<dbReference type="EMBL" id="JBHSDU010000014">
    <property type="protein sequence ID" value="MFC4312238.1"/>
    <property type="molecule type" value="Genomic_DNA"/>
</dbReference>
<name>A0ABV8SX79_9GAMM</name>
<evidence type="ECO:0000256" key="14">
    <source>
        <dbReference type="ARBA" id="ARBA00023034"/>
    </source>
</evidence>
<keyword evidence="16" id="KW-0865">Zymogen</keyword>
<evidence type="ECO:0000256" key="8">
    <source>
        <dbReference type="ARBA" id="ARBA00022670"/>
    </source>
</evidence>
<dbReference type="Gene3D" id="3.50.30.30">
    <property type="match status" value="1"/>
</dbReference>
<comment type="subunit">
    <text evidence="19">Homodimer. The monomeric form is inactive while the homodimer is active.</text>
</comment>
<evidence type="ECO:0000256" key="3">
    <source>
        <dbReference type="ARBA" id="ARBA00004555"/>
    </source>
</evidence>
<comment type="caution">
    <text evidence="23">The sequence shown here is derived from an EMBL/GenBank/DDBJ whole genome shotgun (WGS) entry which is preliminary data.</text>
</comment>
<evidence type="ECO:0000313" key="23">
    <source>
        <dbReference type="EMBL" id="MFC4312238.1"/>
    </source>
</evidence>
<evidence type="ECO:0000256" key="17">
    <source>
        <dbReference type="ARBA" id="ARBA00023180"/>
    </source>
</evidence>
<evidence type="ECO:0000256" key="5">
    <source>
        <dbReference type="ARBA" id="ARBA00014116"/>
    </source>
</evidence>
<comment type="subcellular location">
    <subcellularLocation>
        <location evidence="1">Endoplasmic reticulum</location>
    </subcellularLocation>
    <subcellularLocation>
        <location evidence="3">Golgi apparatus</location>
    </subcellularLocation>
    <subcellularLocation>
        <location evidence="2">Lysosome</location>
    </subcellularLocation>
    <subcellularLocation>
        <location evidence="4">Secreted</location>
    </subcellularLocation>
</comment>
<dbReference type="PANTHER" id="PTHR12053:SF3">
    <property type="entry name" value="CARBOXYPEPTIDASE Q"/>
    <property type="match status" value="1"/>
</dbReference>
<dbReference type="PANTHER" id="PTHR12053">
    <property type="entry name" value="PROTEASE FAMILY M28 PLASMA GLUTAMATE CARBOXYPEPTIDASE-RELATED"/>
    <property type="match status" value="1"/>
</dbReference>
<evidence type="ECO:0000256" key="19">
    <source>
        <dbReference type="ARBA" id="ARBA00025833"/>
    </source>
</evidence>
<evidence type="ECO:0000256" key="10">
    <source>
        <dbReference type="ARBA" id="ARBA00022729"/>
    </source>
</evidence>
<sequence length="481" mass="50667">MAPRPARILALFAVLAVQLAVLPARAQNVPVTDWTDADLATAAALRDRALKGTSAFDHVSSLTTEVGPRLAGSPGDEAAVRWAMNRLGKLGFTGVRTQDVLVPRWVRGSTEVTMLGPAAQTLVAATLGGSIGTGEEGIEAQVIEVASLDALNALQAGDVKNKIVFINQRMERTKDGSSYGSTVKNRVQGASVAGNLGAVALVIRSVGTSDERFAHTGRMVYDMSAPRIPAFSLSNPDADALSRQLKTNKQTRLRVKSTAREMPPAWSANVIGEIPGTDRAGEIVLLAAHLDSWDLGQGALDDGAGVAIVVEAARLISRLDRKPSRTIRVVLFANEEFGLSGAKEYARLIGDEQAKHVLAMEADTGIGPVIRLETQVAPESLGAIEKMRAVMQPLPVPVEGGTNTASGGADIGPLRALGVPVLDPVLDASLYFDVHHTMNDTLAKVDAKVLDQSVAAYAVAAYLAATKQGDFGRLAPVPFDR</sequence>
<keyword evidence="12" id="KW-0256">Endoplasmic reticulum</keyword>
<keyword evidence="24" id="KW-1185">Reference proteome</keyword>
<keyword evidence="15" id="KW-0482">Metalloprotease</keyword>
<keyword evidence="6" id="KW-0964">Secreted</keyword>
<gene>
    <name evidence="23" type="ORF">ACFPN2_24365</name>
</gene>
<evidence type="ECO:0000256" key="9">
    <source>
        <dbReference type="ARBA" id="ARBA00022723"/>
    </source>
</evidence>
<keyword evidence="11" id="KW-0378">Hydrolase</keyword>
<keyword evidence="7" id="KW-0121">Carboxypeptidase</keyword>
<dbReference type="Proteomes" id="UP001595904">
    <property type="component" value="Unassembled WGS sequence"/>
</dbReference>
<dbReference type="InterPro" id="IPR039866">
    <property type="entry name" value="CPQ"/>
</dbReference>
<keyword evidence="9" id="KW-0479">Metal-binding</keyword>
<feature type="chain" id="PRO_5045849202" description="Carboxypeptidase Q" evidence="21">
    <location>
        <begin position="27"/>
        <end position="481"/>
    </location>
</feature>
<dbReference type="Pfam" id="PF04389">
    <property type="entry name" value="Peptidase_M28"/>
    <property type="match status" value="1"/>
</dbReference>
<evidence type="ECO:0000256" key="2">
    <source>
        <dbReference type="ARBA" id="ARBA00004371"/>
    </source>
</evidence>
<evidence type="ECO:0000256" key="12">
    <source>
        <dbReference type="ARBA" id="ARBA00022824"/>
    </source>
</evidence>
<dbReference type="InterPro" id="IPR007484">
    <property type="entry name" value="Peptidase_M28"/>
</dbReference>
<evidence type="ECO:0000256" key="18">
    <source>
        <dbReference type="ARBA" id="ARBA00023228"/>
    </source>
</evidence>
<feature type="domain" description="Peptidase M28" evidence="22">
    <location>
        <begin position="269"/>
        <end position="455"/>
    </location>
</feature>
<evidence type="ECO:0000256" key="7">
    <source>
        <dbReference type="ARBA" id="ARBA00022645"/>
    </source>
</evidence>
<dbReference type="Gene3D" id="3.40.630.10">
    <property type="entry name" value="Zn peptidases"/>
    <property type="match status" value="1"/>
</dbReference>
<evidence type="ECO:0000256" key="6">
    <source>
        <dbReference type="ARBA" id="ARBA00022525"/>
    </source>
</evidence>
<evidence type="ECO:0000313" key="24">
    <source>
        <dbReference type="Proteomes" id="UP001595904"/>
    </source>
</evidence>
<keyword evidence="18" id="KW-0458">Lysosome</keyword>
<evidence type="ECO:0000256" key="16">
    <source>
        <dbReference type="ARBA" id="ARBA00023145"/>
    </source>
</evidence>
<evidence type="ECO:0000256" key="11">
    <source>
        <dbReference type="ARBA" id="ARBA00022801"/>
    </source>
</evidence>
<accession>A0ABV8SX79</accession>
<keyword evidence="8" id="KW-0645">Protease</keyword>
<evidence type="ECO:0000256" key="4">
    <source>
        <dbReference type="ARBA" id="ARBA00004613"/>
    </source>
</evidence>
<keyword evidence="13" id="KW-0862">Zinc</keyword>
<proteinExistence type="predicted"/>
<evidence type="ECO:0000259" key="22">
    <source>
        <dbReference type="Pfam" id="PF04389"/>
    </source>
</evidence>
<keyword evidence="14" id="KW-0333">Golgi apparatus</keyword>
<evidence type="ECO:0000256" key="15">
    <source>
        <dbReference type="ARBA" id="ARBA00023049"/>
    </source>
</evidence>
<evidence type="ECO:0000256" key="21">
    <source>
        <dbReference type="SAM" id="SignalP"/>
    </source>
</evidence>
<evidence type="ECO:0000256" key="20">
    <source>
        <dbReference type="ARBA" id="ARBA00033328"/>
    </source>
</evidence>
<keyword evidence="17" id="KW-0325">Glycoprotein</keyword>
<keyword evidence="10 21" id="KW-0732">Signal</keyword>
<evidence type="ECO:0000256" key="1">
    <source>
        <dbReference type="ARBA" id="ARBA00004240"/>
    </source>
</evidence>
<reference evidence="24" key="1">
    <citation type="journal article" date="2019" name="Int. J. Syst. Evol. Microbiol.">
        <title>The Global Catalogue of Microorganisms (GCM) 10K type strain sequencing project: providing services to taxonomists for standard genome sequencing and annotation.</title>
        <authorList>
            <consortium name="The Broad Institute Genomics Platform"/>
            <consortium name="The Broad Institute Genome Sequencing Center for Infectious Disease"/>
            <person name="Wu L."/>
            <person name="Ma J."/>
        </authorList>
    </citation>
    <scope>NUCLEOTIDE SEQUENCE [LARGE SCALE GENOMIC DNA]</scope>
    <source>
        <strain evidence="24">CGMCC 1.10759</strain>
    </source>
</reference>
<feature type="signal peptide" evidence="21">
    <location>
        <begin position="1"/>
        <end position="26"/>
    </location>
</feature>
<evidence type="ECO:0000256" key="13">
    <source>
        <dbReference type="ARBA" id="ARBA00022833"/>
    </source>
</evidence>
<dbReference type="SUPFAM" id="SSF53187">
    <property type="entry name" value="Zn-dependent exopeptidases"/>
    <property type="match status" value="1"/>
</dbReference>
<dbReference type="RefSeq" id="WP_380601446.1">
    <property type="nucleotide sequence ID" value="NZ_JBHSDU010000014.1"/>
</dbReference>
<organism evidence="23 24">
    <name type="scientific">Steroidobacter flavus</name>
    <dbReference type="NCBI Taxonomy" id="1842136"/>
    <lineage>
        <taxon>Bacteria</taxon>
        <taxon>Pseudomonadati</taxon>
        <taxon>Pseudomonadota</taxon>
        <taxon>Gammaproteobacteria</taxon>
        <taxon>Steroidobacterales</taxon>
        <taxon>Steroidobacteraceae</taxon>
        <taxon>Steroidobacter</taxon>
    </lineage>
</organism>
<protein>
    <recommendedName>
        <fullName evidence="5">Carboxypeptidase Q</fullName>
    </recommendedName>
    <alternativeName>
        <fullName evidence="20">Plasma glutamate carboxypeptidase</fullName>
    </alternativeName>
</protein>